<dbReference type="OrthoDB" id="4770059at2759"/>
<reference evidence="3 4" key="1">
    <citation type="journal article" date="2016" name="Nat. Commun.">
        <title>Ectomycorrhizal ecology is imprinted in the genome of the dominant symbiotic fungus Cenococcum geophilum.</title>
        <authorList>
            <consortium name="DOE Joint Genome Institute"/>
            <person name="Peter M."/>
            <person name="Kohler A."/>
            <person name="Ohm R.A."/>
            <person name="Kuo A."/>
            <person name="Krutzmann J."/>
            <person name="Morin E."/>
            <person name="Arend M."/>
            <person name="Barry K.W."/>
            <person name="Binder M."/>
            <person name="Choi C."/>
            <person name="Clum A."/>
            <person name="Copeland A."/>
            <person name="Grisel N."/>
            <person name="Haridas S."/>
            <person name="Kipfer T."/>
            <person name="LaButti K."/>
            <person name="Lindquist E."/>
            <person name="Lipzen A."/>
            <person name="Maire R."/>
            <person name="Meier B."/>
            <person name="Mihaltcheva S."/>
            <person name="Molinier V."/>
            <person name="Murat C."/>
            <person name="Poggeler S."/>
            <person name="Quandt C.A."/>
            <person name="Sperisen C."/>
            <person name="Tritt A."/>
            <person name="Tisserant E."/>
            <person name="Crous P.W."/>
            <person name="Henrissat B."/>
            <person name="Nehls U."/>
            <person name="Egli S."/>
            <person name="Spatafora J.W."/>
            <person name="Grigoriev I.V."/>
            <person name="Martin F.M."/>
        </authorList>
    </citation>
    <scope>NUCLEOTIDE SEQUENCE [LARGE SCALE GENOMIC DNA]</scope>
    <source>
        <strain evidence="3 4">CBS 207.34</strain>
    </source>
</reference>
<feature type="compositionally biased region" description="Basic and acidic residues" evidence="1">
    <location>
        <begin position="284"/>
        <end position="293"/>
    </location>
</feature>
<organism evidence="3 4">
    <name type="scientific">Glonium stellatum</name>
    <dbReference type="NCBI Taxonomy" id="574774"/>
    <lineage>
        <taxon>Eukaryota</taxon>
        <taxon>Fungi</taxon>
        <taxon>Dikarya</taxon>
        <taxon>Ascomycota</taxon>
        <taxon>Pezizomycotina</taxon>
        <taxon>Dothideomycetes</taxon>
        <taxon>Pleosporomycetidae</taxon>
        <taxon>Gloniales</taxon>
        <taxon>Gloniaceae</taxon>
        <taxon>Glonium</taxon>
    </lineage>
</organism>
<name>A0A8E2EQN1_9PEZI</name>
<feature type="transmembrane region" description="Helical" evidence="2">
    <location>
        <begin position="242"/>
        <end position="264"/>
    </location>
</feature>
<gene>
    <name evidence="3" type="ORF">AOQ84DRAFT_420548</name>
</gene>
<feature type="region of interest" description="Disordered" evidence="1">
    <location>
        <begin position="200"/>
        <end position="233"/>
    </location>
</feature>
<evidence type="ECO:0000313" key="3">
    <source>
        <dbReference type="EMBL" id="OCL03070.1"/>
    </source>
</evidence>
<keyword evidence="2" id="KW-0812">Transmembrane</keyword>
<sequence>MPIIQLTIPPIVISSLSVSILGNLTTIFTPPASCLTPCIFPQDAGRADVALIGSACSYSGNAYSNCDPSSFNKAVVDFPIYSPGICPDGFTTACSPLSEFSLATSITAQVCCPTGFQCQRYEYTDDYSAHCFSYVPVSSYITPIFLETPASATSPYAYTSATAYPVNNIATVAYPGITIAWEATDTAVINFLKSSSSISISTSTSVPTTSTSTSTRTSTSTSTSTSGPSSGSLGGLSASAKVGIGIGASMGITLIAVGVGIYVWRLKRALNTLATEATGDGFEKAELPADEKNNIPPVELSSVSNPIFELPSNEGPGFELGQREETRSRRSREDTQNA</sequence>
<keyword evidence="4" id="KW-1185">Reference proteome</keyword>
<feature type="region of interest" description="Disordered" evidence="1">
    <location>
        <begin position="284"/>
        <end position="338"/>
    </location>
</feature>
<evidence type="ECO:0000313" key="4">
    <source>
        <dbReference type="Proteomes" id="UP000250140"/>
    </source>
</evidence>
<evidence type="ECO:0000256" key="1">
    <source>
        <dbReference type="SAM" id="MobiDB-lite"/>
    </source>
</evidence>
<keyword evidence="2" id="KW-1133">Transmembrane helix</keyword>
<protein>
    <submittedName>
        <fullName evidence="3">Uncharacterized protein</fullName>
    </submittedName>
</protein>
<evidence type="ECO:0000256" key="2">
    <source>
        <dbReference type="SAM" id="Phobius"/>
    </source>
</evidence>
<dbReference type="Proteomes" id="UP000250140">
    <property type="component" value="Unassembled WGS sequence"/>
</dbReference>
<keyword evidence="2" id="KW-0472">Membrane</keyword>
<accession>A0A8E2EQN1</accession>
<feature type="compositionally biased region" description="Basic and acidic residues" evidence="1">
    <location>
        <begin position="321"/>
        <end position="338"/>
    </location>
</feature>
<dbReference type="AlphaFoldDB" id="A0A8E2EQN1"/>
<proteinExistence type="predicted"/>
<dbReference type="EMBL" id="KV750820">
    <property type="protein sequence ID" value="OCL03070.1"/>
    <property type="molecule type" value="Genomic_DNA"/>
</dbReference>